<reference evidence="1 2" key="1">
    <citation type="submission" date="2018-02" db="EMBL/GenBank/DDBJ databases">
        <title>Jeotgalibacillus proteolyticum sp. nov. a protease producing bacterium isolated from ocean sediments of Laizhou Bay.</title>
        <authorList>
            <person name="Li Y."/>
        </authorList>
    </citation>
    <scope>NUCLEOTIDE SEQUENCE [LARGE SCALE GENOMIC DNA]</scope>
    <source>
        <strain evidence="1 2">22-7</strain>
    </source>
</reference>
<organism evidence="1 2">
    <name type="scientific">Jeotgalibacillus proteolyticus</name>
    <dbReference type="NCBI Taxonomy" id="2082395"/>
    <lineage>
        <taxon>Bacteria</taxon>
        <taxon>Bacillati</taxon>
        <taxon>Bacillota</taxon>
        <taxon>Bacilli</taxon>
        <taxon>Bacillales</taxon>
        <taxon>Caryophanaceae</taxon>
        <taxon>Jeotgalibacillus</taxon>
    </lineage>
</organism>
<proteinExistence type="predicted"/>
<protein>
    <submittedName>
        <fullName evidence="1">Uncharacterized protein</fullName>
    </submittedName>
</protein>
<evidence type="ECO:0000313" key="2">
    <source>
        <dbReference type="Proteomes" id="UP000239047"/>
    </source>
</evidence>
<dbReference type="AlphaFoldDB" id="A0A2S5G9B3"/>
<accession>A0A2S5G9B3</accession>
<dbReference type="Proteomes" id="UP000239047">
    <property type="component" value="Unassembled WGS sequence"/>
</dbReference>
<comment type="caution">
    <text evidence="1">The sequence shown here is derived from an EMBL/GenBank/DDBJ whole genome shotgun (WGS) entry which is preliminary data.</text>
</comment>
<dbReference type="OrthoDB" id="9956351at2"/>
<sequence length="61" mass="7158">MSASNVTFEQLQKDFEQNLDRDLEKKELDFLHWLADKTPVEEFSAFTMYLYKGIVPCTPQA</sequence>
<name>A0A2S5G9B3_9BACL</name>
<gene>
    <name evidence="1" type="ORF">C4B60_13245</name>
</gene>
<dbReference type="EMBL" id="PREZ01000005">
    <property type="protein sequence ID" value="PPA69513.1"/>
    <property type="molecule type" value="Genomic_DNA"/>
</dbReference>
<keyword evidence="2" id="KW-1185">Reference proteome</keyword>
<dbReference type="RefSeq" id="WP_104058506.1">
    <property type="nucleotide sequence ID" value="NZ_PREZ01000005.1"/>
</dbReference>
<evidence type="ECO:0000313" key="1">
    <source>
        <dbReference type="EMBL" id="PPA69513.1"/>
    </source>
</evidence>